<dbReference type="PANTHER" id="PTHR46568">
    <property type="entry name" value="ALKYLDIHYDROXYACETONEPHOSPHATE SYNTHASE, PEROXISOMAL"/>
    <property type="match status" value="1"/>
</dbReference>
<evidence type="ECO:0000256" key="1">
    <source>
        <dbReference type="ARBA" id="ARBA00004670"/>
    </source>
</evidence>
<evidence type="ECO:0000256" key="3">
    <source>
        <dbReference type="ARBA" id="ARBA00012385"/>
    </source>
</evidence>
<evidence type="ECO:0000313" key="11">
    <source>
        <dbReference type="Proteomes" id="UP000708208"/>
    </source>
</evidence>
<comment type="caution">
    <text evidence="10">The sequence shown here is derived from an EMBL/GenBank/DDBJ whole genome shotgun (WGS) entry which is preliminary data.</text>
</comment>
<feature type="domain" description="FAD-binding PCMH-type" evidence="9">
    <location>
        <begin position="130"/>
        <end position="312"/>
    </location>
</feature>
<dbReference type="Pfam" id="PF02913">
    <property type="entry name" value="FAD-oxidase_C"/>
    <property type="match status" value="1"/>
</dbReference>
<protein>
    <recommendedName>
        <fullName evidence="3 8">Alkylglycerone-phosphate synthase</fullName>
        <shortName evidence="8">Alkyl-DHAP synthase</shortName>
        <ecNumber evidence="3 8">2.5.1.26</ecNumber>
    </recommendedName>
</protein>
<feature type="site" description="Important for enzyme activity" evidence="7">
    <location>
        <position position="347"/>
    </location>
</feature>
<dbReference type="EC" id="2.5.1.26" evidence="3 8"/>
<dbReference type="OrthoDB" id="7786253at2759"/>
<accession>A0A8J2PM58</accession>
<dbReference type="GO" id="GO:0005777">
    <property type="term" value="C:peroxisome"/>
    <property type="evidence" value="ECO:0007669"/>
    <property type="project" value="UniProtKB-SubCell"/>
</dbReference>
<comment type="subunit">
    <text evidence="8">Homodimer.</text>
</comment>
<comment type="function">
    <text evidence="8">Catalyzes the exchange of an acyl for a long-chain alkyl group and the formation of the ether bond in the biosynthesis of ether phospholipids.</text>
</comment>
<dbReference type="PROSITE" id="PS51387">
    <property type="entry name" value="FAD_PCMH"/>
    <property type="match status" value="1"/>
</dbReference>
<keyword evidence="8" id="KW-0285">Flavoprotein</keyword>
<feature type="binding site" evidence="6">
    <location>
        <begin position="231"/>
        <end position="237"/>
    </location>
    <ligand>
        <name>FAD</name>
        <dbReference type="ChEBI" id="CHEBI:57692"/>
    </ligand>
</feature>
<dbReference type="EMBL" id="CAJVCH010460098">
    <property type="protein sequence ID" value="CAG7819790.1"/>
    <property type="molecule type" value="Genomic_DNA"/>
</dbReference>
<feature type="active site" description="Proton donor/acceptor" evidence="4">
    <location>
        <position position="506"/>
    </location>
</feature>
<dbReference type="InterPro" id="IPR004113">
    <property type="entry name" value="FAD-bd_oxidored_4_C"/>
</dbReference>
<proteinExistence type="inferred from homology"/>
<keyword evidence="8" id="KW-0576">Peroxisome</keyword>
<evidence type="ECO:0000256" key="2">
    <source>
        <dbReference type="ARBA" id="ARBA00008000"/>
    </source>
</evidence>
<dbReference type="InterPro" id="IPR016166">
    <property type="entry name" value="FAD-bd_PCMH"/>
</dbReference>
<keyword evidence="8" id="KW-0444">Lipid biosynthesis</keyword>
<evidence type="ECO:0000256" key="4">
    <source>
        <dbReference type="PIRSR" id="PIRSR625650-1"/>
    </source>
</evidence>
<feature type="binding site" evidence="6">
    <location>
        <begin position="296"/>
        <end position="302"/>
    </location>
    <ligand>
        <name>FAD</name>
        <dbReference type="ChEBI" id="CHEBI:57692"/>
    </ligand>
</feature>
<keyword evidence="11" id="KW-1185">Reference proteome</keyword>
<dbReference type="Pfam" id="PF01565">
    <property type="entry name" value="FAD_binding_4"/>
    <property type="match status" value="1"/>
</dbReference>
<comment type="subcellular location">
    <subcellularLocation>
        <location evidence="8">Peroxisome</location>
    </subcellularLocation>
</comment>
<name>A0A8J2PM58_9HEXA</name>
<evidence type="ECO:0000313" key="10">
    <source>
        <dbReference type="EMBL" id="CAG7819790.1"/>
    </source>
</evidence>
<feature type="binding site" evidence="5">
    <location>
        <position position="444"/>
    </location>
    <ligand>
        <name>substrate</name>
    </ligand>
</feature>
<keyword evidence="8" id="KW-0808">Transferase</keyword>
<keyword evidence="6 8" id="KW-0274">FAD</keyword>
<dbReference type="AlphaFoldDB" id="A0A8J2PM58"/>
<evidence type="ECO:0000256" key="5">
    <source>
        <dbReference type="PIRSR" id="PIRSR625650-2"/>
    </source>
</evidence>
<comment type="similarity">
    <text evidence="2 8">Belongs to the FAD-binding oxidoreductase/transferase type 4 family.</text>
</comment>
<organism evidence="10 11">
    <name type="scientific">Allacma fusca</name>
    <dbReference type="NCBI Taxonomy" id="39272"/>
    <lineage>
        <taxon>Eukaryota</taxon>
        <taxon>Metazoa</taxon>
        <taxon>Ecdysozoa</taxon>
        <taxon>Arthropoda</taxon>
        <taxon>Hexapoda</taxon>
        <taxon>Collembola</taxon>
        <taxon>Symphypleona</taxon>
        <taxon>Sminthuridae</taxon>
        <taxon>Allacma</taxon>
    </lineage>
</organism>
<dbReference type="InterPro" id="IPR025650">
    <property type="entry name" value="Alkyl-DHAP_Synthase"/>
</dbReference>
<sequence>MKNSGYFLMKMDTIPKDRLEVIKWNGWGYKNCEFVIQTDRIAKFTGGRYAVGQMELPDWLVDKMGLDLTRRTQSIPLPPSENFPVPEIPADFMQELKRSEIPFSLDGVERMFRSHGQTIHEIYSLRTGNFLRIPDIVIWAQNHKNVVSIVDLAKHHGMVIIPFGGGTNVTGAVMCPEDELRPIISLDTSQMNKLLWIDKANLTCCAEAGIIGQDLEAQLKKQGLTSGHEPDSYEFSTLGGWVATRASGMKRSTYGNIEDILIHVKMVTPRGVFENHCQVPRTSAGPDIHHLILGSEGSLGVITEAVIKIRPLPQFKKYGSIVFPDFESGVQCLREIARQRIFPTSIRLLDNEQFKLGLTLQGNNEISLFEKITKWAKMLYVTRYKGYDINQLSVATLLFEGTKDEVEISEKRVYAIATQFQGLQAGEESGERGYRLTFVIAYLRDIALDLYQVSESFETSVPWSEAAALCAGVKKRVAQECEARAIKHFMITCRVTQLYDAGCCIYFYLSFNFRGMKDPILTFEELESAARKEIFANKGSISHHHGIGKIRKQFVNNAMSESALGTLQSLKKAIDPENIFGNGNLLGTVVQSDPFGGKSKL</sequence>
<dbReference type="GO" id="GO:0071949">
    <property type="term" value="F:FAD binding"/>
    <property type="evidence" value="ECO:0007669"/>
    <property type="project" value="InterPro"/>
</dbReference>
<dbReference type="InterPro" id="IPR006094">
    <property type="entry name" value="Oxid_FAD_bind_N"/>
</dbReference>
<dbReference type="PANTHER" id="PTHR46568:SF1">
    <property type="entry name" value="ALKYLDIHYDROXYACETONEPHOSPHATE SYNTHASE, PEROXISOMAL"/>
    <property type="match status" value="1"/>
</dbReference>
<feature type="binding site" evidence="6">
    <location>
        <begin position="244"/>
        <end position="247"/>
    </location>
    <ligand>
        <name>FAD</name>
        <dbReference type="ChEBI" id="CHEBI:57692"/>
    </ligand>
</feature>
<dbReference type="Proteomes" id="UP000708208">
    <property type="component" value="Unassembled WGS sequence"/>
</dbReference>
<comment type="catalytic activity">
    <reaction evidence="8">
        <text>a long chain fatty alcohol + a 1-acylglycerone 3-phosphate = a 1-O-alkylglycerone 3-phosphate + a long-chain fatty acid + H(+)</text>
        <dbReference type="Rhea" id="RHEA:36171"/>
        <dbReference type="ChEBI" id="CHEBI:15378"/>
        <dbReference type="ChEBI" id="CHEBI:17135"/>
        <dbReference type="ChEBI" id="CHEBI:57534"/>
        <dbReference type="ChEBI" id="CHEBI:57560"/>
        <dbReference type="ChEBI" id="CHEBI:73315"/>
        <dbReference type="EC" id="2.5.1.26"/>
    </reaction>
</comment>
<dbReference type="GO" id="GO:0008610">
    <property type="term" value="P:lipid biosynthetic process"/>
    <property type="evidence" value="ECO:0007669"/>
    <property type="project" value="InterPro"/>
</dbReference>
<evidence type="ECO:0000259" key="9">
    <source>
        <dbReference type="PROSITE" id="PS51387"/>
    </source>
</evidence>
<dbReference type="GO" id="GO:0008609">
    <property type="term" value="F:alkylglycerone-phosphate synthase activity"/>
    <property type="evidence" value="ECO:0007669"/>
    <property type="project" value="UniProtKB-EC"/>
</dbReference>
<comment type="cofactor">
    <cofactor evidence="6 8">
        <name>FAD</name>
        <dbReference type="ChEBI" id="CHEBI:57692"/>
    </cofactor>
</comment>
<keyword evidence="8" id="KW-0443">Lipid metabolism</keyword>
<evidence type="ECO:0000256" key="6">
    <source>
        <dbReference type="PIRSR" id="PIRSR625650-3"/>
    </source>
</evidence>
<gene>
    <name evidence="10" type="ORF">AFUS01_LOCUS30220</name>
</gene>
<evidence type="ECO:0000256" key="7">
    <source>
        <dbReference type="PIRSR" id="PIRSR625650-4"/>
    </source>
</evidence>
<reference evidence="10" key="1">
    <citation type="submission" date="2021-06" db="EMBL/GenBank/DDBJ databases">
        <authorList>
            <person name="Hodson N. C."/>
            <person name="Mongue J. A."/>
            <person name="Jaron S. K."/>
        </authorList>
    </citation>
    <scope>NUCLEOTIDE SEQUENCE</scope>
</reference>
<evidence type="ECO:0000256" key="8">
    <source>
        <dbReference type="RuleBase" id="RU363113"/>
    </source>
</evidence>
<comment type="pathway">
    <text evidence="1 8">Glycerolipid metabolism; ether lipid biosynthesis.</text>
</comment>